<evidence type="ECO:0000313" key="2">
    <source>
        <dbReference type="EMBL" id="KAF6378637.1"/>
    </source>
</evidence>
<reference evidence="2 3" key="1">
    <citation type="journal article" date="2020" name="Nature">
        <title>Six reference-quality genomes reveal evolution of bat adaptations.</title>
        <authorList>
            <person name="Jebb D."/>
            <person name="Huang Z."/>
            <person name="Pippel M."/>
            <person name="Hughes G.M."/>
            <person name="Lavrichenko K."/>
            <person name="Devanna P."/>
            <person name="Winkler S."/>
            <person name="Jermiin L.S."/>
            <person name="Skirmuntt E.C."/>
            <person name="Katzourakis A."/>
            <person name="Burkitt-Gray L."/>
            <person name="Ray D.A."/>
            <person name="Sullivan K.A.M."/>
            <person name="Roscito J.G."/>
            <person name="Kirilenko B.M."/>
            <person name="Davalos L.M."/>
            <person name="Corthals A.P."/>
            <person name="Power M.L."/>
            <person name="Jones G."/>
            <person name="Ransome R.D."/>
            <person name="Dechmann D.K.N."/>
            <person name="Locatelli A.G."/>
            <person name="Puechmaille S.J."/>
            <person name="Fedrigo O."/>
            <person name="Jarvis E.D."/>
            <person name="Hiller M."/>
            <person name="Vernes S.C."/>
            <person name="Myers E.W."/>
            <person name="Teeling E.C."/>
        </authorList>
    </citation>
    <scope>NUCLEOTIDE SEQUENCE [LARGE SCALE GENOMIC DNA]</scope>
    <source>
        <strain evidence="2">MMyoMyo1</strain>
        <tissue evidence="2">Flight muscle</tissue>
    </source>
</reference>
<feature type="region of interest" description="Disordered" evidence="1">
    <location>
        <begin position="140"/>
        <end position="178"/>
    </location>
</feature>
<proteinExistence type="predicted"/>
<dbReference type="Proteomes" id="UP000527355">
    <property type="component" value="Unassembled WGS sequence"/>
</dbReference>
<accession>A0A7J7ZWF8</accession>
<dbReference type="EMBL" id="JABWUV010000002">
    <property type="protein sequence ID" value="KAF6378637.1"/>
    <property type="molecule type" value="Genomic_DNA"/>
</dbReference>
<dbReference type="AlphaFoldDB" id="A0A7J7ZWF8"/>
<gene>
    <name evidence="2" type="ORF">mMyoMyo1_009569</name>
</gene>
<sequence>MGGERNQTGVPLRWHLKPGGSPLMSFLSVCPVFSTRHPTASTDVARSQLCEKSRRKTHKTTSKASPSRWPPPASQGPRPRDSLLLHERGLTGGGQRGGAGGSSGLRPPPDDSAEGGWPRSQAFAAHCPSRCVSWLGGRAWGAALHPGGKRNGCLQHSRAHPESSGGESREGGQRRQGD</sequence>
<keyword evidence="3" id="KW-1185">Reference proteome</keyword>
<feature type="compositionally biased region" description="Basic and acidic residues" evidence="1">
    <location>
        <begin position="167"/>
        <end position="178"/>
    </location>
</feature>
<feature type="compositionally biased region" description="Basic and acidic residues" evidence="1">
    <location>
        <begin position="78"/>
        <end position="89"/>
    </location>
</feature>
<organism evidence="2 3">
    <name type="scientific">Myotis myotis</name>
    <name type="common">Greater mouse-eared bat</name>
    <name type="synonym">Vespertilio myotis</name>
    <dbReference type="NCBI Taxonomy" id="51298"/>
    <lineage>
        <taxon>Eukaryota</taxon>
        <taxon>Metazoa</taxon>
        <taxon>Chordata</taxon>
        <taxon>Craniata</taxon>
        <taxon>Vertebrata</taxon>
        <taxon>Euteleostomi</taxon>
        <taxon>Mammalia</taxon>
        <taxon>Eutheria</taxon>
        <taxon>Laurasiatheria</taxon>
        <taxon>Chiroptera</taxon>
        <taxon>Yangochiroptera</taxon>
        <taxon>Vespertilionidae</taxon>
        <taxon>Myotis</taxon>
    </lineage>
</organism>
<name>A0A7J7ZWF8_MYOMY</name>
<comment type="caution">
    <text evidence="2">The sequence shown here is derived from an EMBL/GenBank/DDBJ whole genome shotgun (WGS) entry which is preliminary data.</text>
</comment>
<protein>
    <submittedName>
        <fullName evidence="2">Uncharacterized protein</fullName>
    </submittedName>
</protein>
<feature type="region of interest" description="Disordered" evidence="1">
    <location>
        <begin position="40"/>
        <end position="119"/>
    </location>
</feature>
<evidence type="ECO:0000313" key="3">
    <source>
        <dbReference type="Proteomes" id="UP000527355"/>
    </source>
</evidence>
<evidence type="ECO:0000256" key="1">
    <source>
        <dbReference type="SAM" id="MobiDB-lite"/>
    </source>
</evidence>
<feature type="compositionally biased region" description="Gly residues" evidence="1">
    <location>
        <begin position="90"/>
        <end position="103"/>
    </location>
</feature>